<dbReference type="STRING" id="453304.ATC03_01055"/>
<accession>A0A191WBD7</accession>
<protein>
    <recommendedName>
        <fullName evidence="4">DUF805 domain-containing protein</fullName>
    </recommendedName>
</protein>
<keyword evidence="1" id="KW-0812">Transmembrane</keyword>
<dbReference type="AlphaFoldDB" id="A0A191WBD7"/>
<reference evidence="3" key="2">
    <citation type="submission" date="2016-01" db="EMBL/GenBank/DDBJ databases">
        <title>Complete genome sequence of Agromyces aureus AR33T and comparison with related organisms.</title>
        <authorList>
            <person name="Corretto E."/>
            <person name="Antonielli L."/>
            <person name="Sessitsch A."/>
            <person name="Brader G."/>
        </authorList>
    </citation>
    <scope>NUCLEOTIDE SEQUENCE [LARGE SCALE GENOMIC DNA]</scope>
    <source>
        <strain evidence="3">AR33</strain>
    </source>
</reference>
<dbReference type="Pfam" id="PF05656">
    <property type="entry name" value="DUF805"/>
    <property type="match status" value="1"/>
</dbReference>
<keyword evidence="1" id="KW-0472">Membrane</keyword>
<proteinExistence type="predicted"/>
<dbReference type="PANTHER" id="PTHR34980:SF2">
    <property type="entry name" value="INNER MEMBRANE PROTEIN YHAH-RELATED"/>
    <property type="match status" value="1"/>
</dbReference>
<feature type="transmembrane region" description="Helical" evidence="1">
    <location>
        <begin position="50"/>
        <end position="83"/>
    </location>
</feature>
<evidence type="ECO:0000256" key="1">
    <source>
        <dbReference type="SAM" id="Phobius"/>
    </source>
</evidence>
<dbReference type="InterPro" id="IPR008523">
    <property type="entry name" value="DUF805"/>
</dbReference>
<organism evidence="2 3">
    <name type="scientific">Agromyces aureus</name>
    <dbReference type="NCBI Taxonomy" id="453304"/>
    <lineage>
        <taxon>Bacteria</taxon>
        <taxon>Bacillati</taxon>
        <taxon>Actinomycetota</taxon>
        <taxon>Actinomycetes</taxon>
        <taxon>Micrococcales</taxon>
        <taxon>Microbacteriaceae</taxon>
        <taxon>Agromyces</taxon>
    </lineage>
</organism>
<dbReference type="GO" id="GO:0005886">
    <property type="term" value="C:plasma membrane"/>
    <property type="evidence" value="ECO:0007669"/>
    <property type="project" value="TreeGrafter"/>
</dbReference>
<name>A0A191WBD7_9MICO</name>
<reference evidence="2 3" key="1">
    <citation type="journal article" date="2016" name="Int. J. Syst. Evol. Microbiol.">
        <title>Agromyces aureus sp. nov., isolated from the rhizosphere of Salix caprea L. grown in a heavy-metal-contaminated soil.</title>
        <authorList>
            <person name="Corretto E."/>
            <person name="Antonielli L."/>
            <person name="Sessitsch A."/>
            <person name="Compant S."/>
            <person name="Gorfer M."/>
            <person name="Kuffner M."/>
            <person name="Brader G."/>
        </authorList>
    </citation>
    <scope>NUCLEOTIDE SEQUENCE [LARGE SCALE GENOMIC DNA]</scope>
    <source>
        <strain evidence="2 3">AR33</strain>
    </source>
</reference>
<dbReference type="RefSeq" id="WP_067872065.1">
    <property type="nucleotide sequence ID" value="NZ_CP013979.1"/>
</dbReference>
<dbReference type="OrthoDB" id="9812349at2"/>
<dbReference type="PANTHER" id="PTHR34980">
    <property type="entry name" value="INNER MEMBRANE PROTEIN-RELATED-RELATED"/>
    <property type="match status" value="1"/>
</dbReference>
<keyword evidence="1" id="KW-1133">Transmembrane helix</keyword>
<feature type="transmembrane region" description="Helical" evidence="1">
    <location>
        <begin position="103"/>
        <end position="128"/>
    </location>
</feature>
<dbReference type="EMBL" id="CP013979">
    <property type="protein sequence ID" value="ANJ25570.1"/>
    <property type="molecule type" value="Genomic_DNA"/>
</dbReference>
<gene>
    <name evidence="2" type="ORF">ATC03_01055</name>
</gene>
<sequence>MTAFAPPHQTPVAQAARLDLPLYGATFGQSVSRFFRNYARFSGRASRSEFWWAYLFQSIIGFVLGTLLGIVLMIAMLAVFASAVQGNTETLGAFGIPQVTIDVVVAIGVPTIVSLVLLLPLLVPSIAVTVRRLHDTNRSGWWYLLSLVPVGGYVVLVFAILEPDPAGARFDVR</sequence>
<evidence type="ECO:0000313" key="2">
    <source>
        <dbReference type="EMBL" id="ANJ25570.1"/>
    </source>
</evidence>
<feature type="transmembrane region" description="Helical" evidence="1">
    <location>
        <begin position="140"/>
        <end position="161"/>
    </location>
</feature>
<keyword evidence="3" id="KW-1185">Reference proteome</keyword>
<dbReference type="KEGG" id="agy:ATC03_01055"/>
<evidence type="ECO:0000313" key="3">
    <source>
        <dbReference type="Proteomes" id="UP000078437"/>
    </source>
</evidence>
<evidence type="ECO:0008006" key="4">
    <source>
        <dbReference type="Google" id="ProtNLM"/>
    </source>
</evidence>
<dbReference type="Proteomes" id="UP000078437">
    <property type="component" value="Chromosome"/>
</dbReference>